<dbReference type="Gene3D" id="1.10.510.10">
    <property type="entry name" value="Transferase(Phosphotransferase) domain 1"/>
    <property type="match status" value="1"/>
</dbReference>
<dbReference type="Proteomes" id="UP001497600">
    <property type="component" value="Chromosome E"/>
</dbReference>
<evidence type="ECO:0000259" key="7">
    <source>
        <dbReference type="PROSITE" id="PS50011"/>
    </source>
</evidence>
<evidence type="ECO:0000256" key="4">
    <source>
        <dbReference type="ARBA" id="ARBA00022840"/>
    </source>
</evidence>
<feature type="compositionally biased region" description="Basic and acidic residues" evidence="6">
    <location>
        <begin position="145"/>
        <end position="157"/>
    </location>
</feature>
<keyword evidence="9" id="KW-1185">Reference proteome</keyword>
<dbReference type="SMART" id="SM00220">
    <property type="entry name" value="S_TKc"/>
    <property type="match status" value="1"/>
</dbReference>
<dbReference type="SUPFAM" id="SSF56112">
    <property type="entry name" value="Protein kinase-like (PK-like)"/>
    <property type="match status" value="1"/>
</dbReference>
<dbReference type="InterPro" id="IPR011009">
    <property type="entry name" value="Kinase-like_dom_sf"/>
</dbReference>
<organism evidence="8 9">
    <name type="scientific">[Candida] anglica</name>
    <dbReference type="NCBI Taxonomy" id="148631"/>
    <lineage>
        <taxon>Eukaryota</taxon>
        <taxon>Fungi</taxon>
        <taxon>Dikarya</taxon>
        <taxon>Ascomycota</taxon>
        <taxon>Saccharomycotina</taxon>
        <taxon>Pichiomycetes</taxon>
        <taxon>Debaryomycetaceae</taxon>
        <taxon>Kurtzmaniella</taxon>
    </lineage>
</organism>
<feature type="region of interest" description="Disordered" evidence="6">
    <location>
        <begin position="96"/>
        <end position="235"/>
    </location>
</feature>
<evidence type="ECO:0000256" key="6">
    <source>
        <dbReference type="SAM" id="MobiDB-lite"/>
    </source>
</evidence>
<dbReference type="InterPro" id="IPR008271">
    <property type="entry name" value="Ser/Thr_kinase_AS"/>
</dbReference>
<dbReference type="PANTHER" id="PTHR48016">
    <property type="entry name" value="MAP KINASE KINASE KINASE SSK2-RELATED-RELATED"/>
    <property type="match status" value="1"/>
</dbReference>
<protein>
    <recommendedName>
        <fullName evidence="7">Protein kinase domain-containing protein</fullName>
    </recommendedName>
</protein>
<dbReference type="InterPro" id="IPR000719">
    <property type="entry name" value="Prot_kinase_dom"/>
</dbReference>
<feature type="compositionally biased region" description="Low complexity" evidence="6">
    <location>
        <begin position="41"/>
        <end position="55"/>
    </location>
</feature>
<dbReference type="Pfam" id="PF00069">
    <property type="entry name" value="Pkinase"/>
    <property type="match status" value="1"/>
</dbReference>
<dbReference type="PROSITE" id="PS00107">
    <property type="entry name" value="PROTEIN_KINASE_ATP"/>
    <property type="match status" value="1"/>
</dbReference>
<feature type="compositionally biased region" description="Low complexity" evidence="6">
    <location>
        <begin position="11"/>
        <end position="21"/>
    </location>
</feature>
<dbReference type="InterPro" id="IPR050538">
    <property type="entry name" value="MAP_kinase_kinase_kinase"/>
</dbReference>
<dbReference type="PROSITE" id="PS50011">
    <property type="entry name" value="PROTEIN_KINASE_DOM"/>
    <property type="match status" value="1"/>
</dbReference>
<dbReference type="PANTHER" id="PTHR48016:SF4">
    <property type="entry name" value="PROTEIN KINASE DOMAIN-CONTAINING PROTEIN"/>
    <property type="match status" value="1"/>
</dbReference>
<dbReference type="Gene3D" id="1.25.10.10">
    <property type="entry name" value="Leucine-rich Repeat Variant"/>
    <property type="match status" value="1"/>
</dbReference>
<dbReference type="PROSITE" id="PS00108">
    <property type="entry name" value="PROTEIN_KINASE_ST"/>
    <property type="match status" value="1"/>
</dbReference>
<gene>
    <name evidence="8" type="ORF">CAAN4_E17040</name>
</gene>
<evidence type="ECO:0000256" key="5">
    <source>
        <dbReference type="PROSITE-ProRule" id="PRU10141"/>
    </source>
</evidence>
<feature type="region of interest" description="Disordered" evidence="6">
    <location>
        <begin position="1"/>
        <end position="83"/>
    </location>
</feature>
<sequence>MIRRKSRSKDSSTGSPSSSSSQQLLQKFREKDDEMNDLEVSGLSYSRFSQSSSTSQEYPASGVVWGRDEGETDDVVSAGSEFNSSPFAKRLQMKIRDLDRTKNSSTFKKQTNSMFSISESKHESTSPFQSSSSPFIDTAGSSKLQDLENHTPTKMDQHGLLTNPKTRENAPGGLRVALAKKTEQQAYESSWKTPKRTGSTTPSSSSFAPRGTKSVSASSTSTPRVQRNASVKISLTPAQKFEKKPGTRSSNALENFEFGPLVGKGAFANVYKGVNLRTNQVVAIKQITLDLNKSNVQELMGEIDLLKILKHPNIVKYHGFVKTSQSLNVFLEFCSGGSLRQLYKRLGHGLPEQTIIQYVRAILNGLAYLHDQGVVHRDVKAANVLITESQDIKLADFGVAAQINKATQYESVVGTPNWMAPETVLGGEGICTASDIWSLGATIIELFTTHPPYHELNAMATLHAIGTDDHPPLPKSVSQLAQSFLLECFQKQPGLRKSARLLLKHKWLDKERSVTTSSHKHLLNTSTEPLHKSMNSYSEVTDENANNWEKEFPINHADFNKKILEMSSKAPPSPIQPPALISKSELLSKFSDNWDEEFDVELGNDKVFSNKPNENVPYENLQLQVEDDDVEDPFLDLDVDSFDTNELENQSKMDLLLQKFTKRVEICSGTENEEIYAQLTRITGKMLHLVKKYPVSHDVLVREHGILTIMELLENATELPQHQKLWLHCLSILIYVFESNTAQFENFCLLGGIPMITYFKSTTFNMSIKLQVVRFIKCFSKSDRALSMFISSGGLRILSKFVEEDYDTSPEFPLVAIETIHTMLSKDDLARSKSDLCRILSKYGVVFWFAVVLNRLTKDQDAIRNVHIGYIINIFRYFAQSEARARANIASTDLFKLLIRNYGRLSFEYQLTLLRFFKSMSCVSEVLRSLHSAEILEFLVGLLAQHTPSTTHYKEVINIVCPVLYNCCYLNHSREVELVKLGAVPYLKSLSKINLPFRQFVLPILCEFVYCDTYVREVLHRHNIFNTYLSLLVDPYWQSNALDSILNWNQQHDSQRIHLDQPGTVDCFIAGFLLPKVSNLESTLDNYLKLISGSRHVRESMFRESIIENIVFKMGVFSKNSVISLTLLRILKVLIKSGSTKKSEVYNSICSSDLVDNLKSLQARAGSVLVDELANDIIEIIEGNSK</sequence>
<feature type="domain" description="Protein kinase" evidence="7">
    <location>
        <begin position="256"/>
        <end position="508"/>
    </location>
</feature>
<evidence type="ECO:0000256" key="3">
    <source>
        <dbReference type="ARBA" id="ARBA00022777"/>
    </source>
</evidence>
<dbReference type="InterPro" id="IPR016024">
    <property type="entry name" value="ARM-type_fold"/>
</dbReference>
<dbReference type="InterPro" id="IPR011989">
    <property type="entry name" value="ARM-like"/>
</dbReference>
<dbReference type="CDD" id="cd06627">
    <property type="entry name" value="STKc_Cdc7_like"/>
    <property type="match status" value="1"/>
</dbReference>
<keyword evidence="3" id="KW-0418">Kinase</keyword>
<evidence type="ECO:0000256" key="1">
    <source>
        <dbReference type="ARBA" id="ARBA00022679"/>
    </source>
</evidence>
<keyword evidence="2 5" id="KW-0547">Nucleotide-binding</keyword>
<feature type="compositionally biased region" description="Low complexity" evidence="6">
    <location>
        <begin position="125"/>
        <end position="135"/>
    </location>
</feature>
<reference evidence="8 9" key="1">
    <citation type="submission" date="2024-01" db="EMBL/GenBank/DDBJ databases">
        <authorList>
            <consortium name="Genoscope - CEA"/>
            <person name="William W."/>
        </authorList>
    </citation>
    <scope>NUCLEOTIDE SEQUENCE [LARGE SCALE GENOMIC DNA]</scope>
    <source>
        <strain evidence="8 9">29B2s-10</strain>
    </source>
</reference>
<feature type="compositionally biased region" description="Polar residues" evidence="6">
    <location>
        <begin position="103"/>
        <end position="118"/>
    </location>
</feature>
<evidence type="ECO:0000313" key="8">
    <source>
        <dbReference type="EMBL" id="CAK7909881.1"/>
    </source>
</evidence>
<name>A0ABP0EIG1_9ASCO</name>
<dbReference type="InterPro" id="IPR017441">
    <property type="entry name" value="Protein_kinase_ATP_BS"/>
</dbReference>
<evidence type="ECO:0000256" key="2">
    <source>
        <dbReference type="ARBA" id="ARBA00022741"/>
    </source>
</evidence>
<proteinExistence type="predicted"/>
<feature type="binding site" evidence="5">
    <location>
        <position position="285"/>
    </location>
    <ligand>
        <name>ATP</name>
        <dbReference type="ChEBI" id="CHEBI:30616"/>
    </ligand>
</feature>
<accession>A0ABP0EIG1</accession>
<feature type="compositionally biased region" description="Polar residues" evidence="6">
    <location>
        <begin position="184"/>
        <end position="235"/>
    </location>
</feature>
<keyword evidence="4 5" id="KW-0067">ATP-binding</keyword>
<dbReference type="EMBL" id="OZ004257">
    <property type="protein sequence ID" value="CAK7909881.1"/>
    <property type="molecule type" value="Genomic_DNA"/>
</dbReference>
<evidence type="ECO:0000313" key="9">
    <source>
        <dbReference type="Proteomes" id="UP001497600"/>
    </source>
</evidence>
<dbReference type="SUPFAM" id="SSF48371">
    <property type="entry name" value="ARM repeat"/>
    <property type="match status" value="1"/>
</dbReference>
<keyword evidence="1" id="KW-0808">Transferase</keyword>